<dbReference type="EMBL" id="KY434631">
    <property type="protein sequence ID" value="ARR95888.1"/>
    <property type="molecule type" value="Genomic_DNA"/>
</dbReference>
<feature type="transmembrane region" description="Helical" evidence="1">
    <location>
        <begin position="325"/>
        <end position="347"/>
    </location>
</feature>
<keyword evidence="1" id="KW-1133">Transmembrane helix</keyword>
<feature type="transmembrane region" description="Helical" evidence="1">
    <location>
        <begin position="7"/>
        <end position="26"/>
    </location>
</feature>
<sequence length="389" mass="45353">MLKINPFYLLFSFYFIVNFIFAAIGFSNNYVEIEFNTFNLKSLSFFYAFILQFFVGVILFLFYFFFSKLKTDEKLVIKDRGAIYLFILQSLFLIYNLFFGVNIAGVSAKSSNEILNLFFIFLPADLFYIIFSPYIKSDKYFRLNTFLFIISNVLRGWMGGILFAFFVSMCRKGSIRVSLKLILNFSTIAILLLLLLPYLTQLKWAIRSDTGIYDAISETINMVNDAGYMKLLGESLDYIFNRFQHNYHVALLWENFTELNLEYNKGGILPYWGEGIVQTIISNILGIGKIPTLGTEMAHQLFYSKDSWSANPGLSGWLIVLQEKFIFFILYIFFILFIGFFTAVKYFGNKMVLILGVFSIFYLFHGWIGMYVSMVTYLLIISFIRRVKI</sequence>
<keyword evidence="1" id="KW-0472">Membrane</keyword>
<accession>A0A2Z2GXS6</accession>
<feature type="transmembrane region" description="Helical" evidence="1">
    <location>
        <begin position="46"/>
        <end position="66"/>
    </location>
</feature>
<feature type="transmembrane region" description="Helical" evidence="1">
    <location>
        <begin position="353"/>
        <end position="380"/>
    </location>
</feature>
<keyword evidence="1" id="KW-0812">Transmembrane</keyword>
<reference evidence="2" key="1">
    <citation type="submission" date="2017-01" db="EMBL/GenBank/DDBJ databases">
        <title>Acinetobacter baumannii KL57 capsule biosynthesis gene cluster.</title>
        <authorList>
            <person name="Kenyon J.J."/>
            <person name="Holt K.E."/>
            <person name="Baker S."/>
            <person name="Hall R.M."/>
        </authorList>
    </citation>
    <scope>NUCLEOTIDE SEQUENCE</scope>
    <source>
        <strain evidence="2">BAL_212</strain>
    </source>
</reference>
<evidence type="ECO:0000313" key="2">
    <source>
        <dbReference type="EMBL" id="ARR95888.1"/>
    </source>
</evidence>
<feature type="transmembrane region" description="Helical" evidence="1">
    <location>
        <begin position="181"/>
        <end position="199"/>
    </location>
</feature>
<proteinExistence type="predicted"/>
<feature type="transmembrane region" description="Helical" evidence="1">
    <location>
        <begin position="114"/>
        <end position="134"/>
    </location>
</feature>
<name>A0A2Z2GXS6_ACIBA</name>
<feature type="transmembrane region" description="Helical" evidence="1">
    <location>
        <begin position="82"/>
        <end position="108"/>
    </location>
</feature>
<dbReference type="RefSeq" id="WP_114212770.1">
    <property type="nucleotide sequence ID" value="NZ_JACLCQ010000001.1"/>
</dbReference>
<organism evidence="2">
    <name type="scientific">Acinetobacter baumannii</name>
    <dbReference type="NCBI Taxonomy" id="470"/>
    <lineage>
        <taxon>Bacteria</taxon>
        <taxon>Pseudomonadati</taxon>
        <taxon>Pseudomonadota</taxon>
        <taxon>Gammaproteobacteria</taxon>
        <taxon>Moraxellales</taxon>
        <taxon>Moraxellaceae</taxon>
        <taxon>Acinetobacter</taxon>
        <taxon>Acinetobacter calcoaceticus/baumannii complex</taxon>
    </lineage>
</organism>
<dbReference type="NCBIfam" id="NF033860">
    <property type="entry name" value="Wzy_O6_O28"/>
    <property type="match status" value="1"/>
</dbReference>
<dbReference type="AlphaFoldDB" id="A0A2Z2GXS6"/>
<evidence type="ECO:0000256" key="1">
    <source>
        <dbReference type="SAM" id="Phobius"/>
    </source>
</evidence>
<protein>
    <submittedName>
        <fullName evidence="2">Wzy</fullName>
    </submittedName>
</protein>
<gene>
    <name evidence="2" type="primary">wzy</name>
</gene>
<feature type="transmembrane region" description="Helical" evidence="1">
    <location>
        <begin position="146"/>
        <end position="169"/>
    </location>
</feature>